<proteinExistence type="inferred from homology"/>
<evidence type="ECO:0000256" key="3">
    <source>
        <dbReference type="ARBA" id="ARBA00022723"/>
    </source>
</evidence>
<dbReference type="PANTHER" id="PTHR19288">
    <property type="entry name" value="4-NITROPHENYLPHOSPHATASE-RELATED"/>
    <property type="match status" value="1"/>
</dbReference>
<dbReference type="InterPro" id="IPR006355">
    <property type="entry name" value="LHPP/HDHD2"/>
</dbReference>
<evidence type="ECO:0000256" key="4">
    <source>
        <dbReference type="ARBA" id="ARBA00022842"/>
    </source>
</evidence>
<dbReference type="GO" id="GO:0016791">
    <property type="term" value="F:phosphatase activity"/>
    <property type="evidence" value="ECO:0007669"/>
    <property type="project" value="InterPro"/>
</dbReference>
<gene>
    <name evidence="6" type="ORF">FIBSPDRAFT_961955</name>
</gene>
<dbReference type="Pfam" id="PF13242">
    <property type="entry name" value="Hydrolase_like"/>
    <property type="match status" value="1"/>
</dbReference>
<dbReference type="AlphaFoldDB" id="A0A166ANR3"/>
<evidence type="ECO:0000313" key="6">
    <source>
        <dbReference type="EMBL" id="KZP11801.1"/>
    </source>
</evidence>
<dbReference type="EMBL" id="KV417657">
    <property type="protein sequence ID" value="KZP11801.1"/>
    <property type="molecule type" value="Genomic_DNA"/>
</dbReference>
<reference evidence="6" key="1">
    <citation type="journal article" date="2016" name="Mol. Biol. Evol.">
        <title>Comparative Genomics of Early-Diverging Mushroom-Forming Fungi Provides Insights into the Origins of Lignocellulose Decay Capabilities.</title>
        <authorList>
            <person name="Nagy L.G."/>
            <person name="Riley R."/>
            <person name="Tritt A."/>
            <person name="Adam C."/>
            <person name="Daum C."/>
            <person name="Floudas D."/>
            <person name="Sun H."/>
            <person name="Yadav J.S."/>
            <person name="Pangilinan J."/>
            <person name="Larsson K.H."/>
            <person name="Matsuura K."/>
            <person name="Barry K."/>
            <person name="Labutti K."/>
            <person name="Kuo R."/>
            <person name="Ohm R.A."/>
            <person name="Bhattacharya S.S."/>
            <person name="Shirouzu T."/>
            <person name="Yoshinaga Y."/>
            <person name="Martin F.M."/>
            <person name="Grigoriev I.V."/>
            <person name="Hibbett D.S."/>
        </authorList>
    </citation>
    <scope>NUCLEOTIDE SEQUENCE [LARGE SCALE GENOMIC DNA]</scope>
    <source>
        <strain evidence="6">CBS 109695</strain>
    </source>
</reference>
<dbReference type="Gene3D" id="3.40.50.1000">
    <property type="entry name" value="HAD superfamily/HAD-like"/>
    <property type="match status" value="2"/>
</dbReference>
<name>A0A166ANR3_9AGAM</name>
<dbReference type="OrthoDB" id="426235at2759"/>
<keyword evidence="4" id="KW-0460">Magnesium</keyword>
<dbReference type="STRING" id="436010.A0A166ANR3"/>
<dbReference type="InterPro" id="IPR023214">
    <property type="entry name" value="HAD_sf"/>
</dbReference>
<protein>
    <recommendedName>
        <fullName evidence="5">Haloacid dehalogenase-like hydrolase domain-containing protein 2</fullName>
    </recommendedName>
</protein>
<dbReference type="NCBIfam" id="TIGR01458">
    <property type="entry name" value="HAD-SF-IIA-hyp3"/>
    <property type="match status" value="1"/>
</dbReference>
<evidence type="ECO:0000256" key="2">
    <source>
        <dbReference type="ARBA" id="ARBA00007958"/>
    </source>
</evidence>
<dbReference type="InterPro" id="IPR036412">
    <property type="entry name" value="HAD-like_sf"/>
</dbReference>
<evidence type="ECO:0000256" key="5">
    <source>
        <dbReference type="ARBA" id="ARBA00039666"/>
    </source>
</evidence>
<dbReference type="GO" id="GO:0046872">
    <property type="term" value="F:metal ion binding"/>
    <property type="evidence" value="ECO:0007669"/>
    <property type="project" value="UniProtKB-KW"/>
</dbReference>
<sequence length="300" mass="32309">MASRSRPAIRAVLIDLSGTVHIGSNPTPRAVEALQCLRSCRPAVPFRFCSNTSKESTADVIKRLRKIGFEIHDDPSMQRMEVWTSVGAVAQMLRAKQLKRPFFILSESAREECASLLPPTSHDAPYDSVVIGLSPALLDYDNLTTAFRILVGEHDLSSPKNAPNERAVPLIATHKAKYIQSSGGLSLGPGPFVEALENASGVKAEIVGKPTRAFFEAVIDDMGLDPSNQAAGKVVIIGDDIQADLGGGAVELGLWRVLVKTGKYRSGDESRPGVEPPDEIFDSFAGFVDSLLVDTSRARL</sequence>
<comment type="cofactor">
    <cofactor evidence="1">
        <name>Mg(2+)</name>
        <dbReference type="ChEBI" id="CHEBI:18420"/>
    </cofactor>
</comment>
<accession>A0A166ANR3</accession>
<dbReference type="InterPro" id="IPR006357">
    <property type="entry name" value="HAD-SF_hydro_IIA"/>
</dbReference>
<dbReference type="GO" id="GO:0005737">
    <property type="term" value="C:cytoplasm"/>
    <property type="evidence" value="ECO:0007669"/>
    <property type="project" value="TreeGrafter"/>
</dbReference>
<dbReference type="PANTHER" id="PTHR19288:SF46">
    <property type="entry name" value="HALOACID DEHALOGENASE-LIKE HYDROLASE DOMAIN-CONTAINING PROTEIN 2"/>
    <property type="match status" value="1"/>
</dbReference>
<evidence type="ECO:0000256" key="1">
    <source>
        <dbReference type="ARBA" id="ARBA00001946"/>
    </source>
</evidence>
<organism evidence="6">
    <name type="scientific">Athelia psychrophila</name>
    <dbReference type="NCBI Taxonomy" id="1759441"/>
    <lineage>
        <taxon>Eukaryota</taxon>
        <taxon>Fungi</taxon>
        <taxon>Dikarya</taxon>
        <taxon>Basidiomycota</taxon>
        <taxon>Agaricomycotina</taxon>
        <taxon>Agaricomycetes</taxon>
        <taxon>Agaricomycetidae</taxon>
        <taxon>Atheliales</taxon>
        <taxon>Atheliaceae</taxon>
        <taxon>Athelia</taxon>
    </lineage>
</organism>
<dbReference type="Pfam" id="PF13344">
    <property type="entry name" value="Hydrolase_6"/>
    <property type="match status" value="1"/>
</dbReference>
<dbReference type="SUPFAM" id="SSF56784">
    <property type="entry name" value="HAD-like"/>
    <property type="match status" value="1"/>
</dbReference>
<comment type="similarity">
    <text evidence="2">Belongs to the HAD-like hydrolase superfamily.</text>
</comment>
<keyword evidence="3" id="KW-0479">Metal-binding</keyword>